<reference evidence="1" key="1">
    <citation type="journal article" date="2019" name="bioRxiv">
        <title>The Genome of the Zebra Mussel, Dreissena polymorpha: A Resource for Invasive Species Research.</title>
        <authorList>
            <person name="McCartney M.A."/>
            <person name="Auch B."/>
            <person name="Kono T."/>
            <person name="Mallez S."/>
            <person name="Zhang Y."/>
            <person name="Obille A."/>
            <person name="Becker A."/>
            <person name="Abrahante J.E."/>
            <person name="Garbe J."/>
            <person name="Badalamenti J.P."/>
            <person name="Herman A."/>
            <person name="Mangelson H."/>
            <person name="Liachko I."/>
            <person name="Sullivan S."/>
            <person name="Sone E.D."/>
            <person name="Koren S."/>
            <person name="Silverstein K.A.T."/>
            <person name="Beckman K.B."/>
            <person name="Gohl D.M."/>
        </authorList>
    </citation>
    <scope>NUCLEOTIDE SEQUENCE</scope>
    <source>
        <strain evidence="1">Duluth1</strain>
        <tissue evidence="1">Whole animal</tissue>
    </source>
</reference>
<evidence type="ECO:0000313" key="2">
    <source>
        <dbReference type="Proteomes" id="UP000828390"/>
    </source>
</evidence>
<evidence type="ECO:0000313" key="1">
    <source>
        <dbReference type="EMBL" id="KAH3816546.1"/>
    </source>
</evidence>
<proteinExistence type="predicted"/>
<organism evidence="1 2">
    <name type="scientific">Dreissena polymorpha</name>
    <name type="common">Zebra mussel</name>
    <name type="synonym">Mytilus polymorpha</name>
    <dbReference type="NCBI Taxonomy" id="45954"/>
    <lineage>
        <taxon>Eukaryota</taxon>
        <taxon>Metazoa</taxon>
        <taxon>Spiralia</taxon>
        <taxon>Lophotrochozoa</taxon>
        <taxon>Mollusca</taxon>
        <taxon>Bivalvia</taxon>
        <taxon>Autobranchia</taxon>
        <taxon>Heteroconchia</taxon>
        <taxon>Euheterodonta</taxon>
        <taxon>Imparidentia</taxon>
        <taxon>Neoheterodontei</taxon>
        <taxon>Myida</taxon>
        <taxon>Dreissenoidea</taxon>
        <taxon>Dreissenidae</taxon>
        <taxon>Dreissena</taxon>
    </lineage>
</organism>
<protein>
    <submittedName>
        <fullName evidence="1">Uncharacterized protein</fullName>
    </submittedName>
</protein>
<sequence length="209" mass="24415">MIAFLSAAGRLGLGDPVVVVAPFMEQVTSWWGVNSLPTSVPLKLASSCKSIHQPYLPLDNQYPFNQDRVINVAHRMKNVAPRVVTRFWTNMTEFQNWPRLNKNVASRFKAEDKENMNWYLAWMMNITNHLHNIYKVLTSILIQTFYRQMAITNNIYNTNKALSFIKWNILYKDMAMTNQHRKIHHLLGLINLHTIHKELAITHHQHITP</sequence>
<reference evidence="1" key="2">
    <citation type="submission" date="2020-11" db="EMBL/GenBank/DDBJ databases">
        <authorList>
            <person name="McCartney M.A."/>
            <person name="Auch B."/>
            <person name="Kono T."/>
            <person name="Mallez S."/>
            <person name="Becker A."/>
            <person name="Gohl D.M."/>
            <person name="Silverstein K.A.T."/>
            <person name="Koren S."/>
            <person name="Bechman K.B."/>
            <person name="Herman A."/>
            <person name="Abrahante J.E."/>
            <person name="Garbe J."/>
        </authorList>
    </citation>
    <scope>NUCLEOTIDE SEQUENCE</scope>
    <source>
        <strain evidence="1">Duluth1</strain>
        <tissue evidence="1">Whole animal</tissue>
    </source>
</reference>
<keyword evidence="2" id="KW-1185">Reference proteome</keyword>
<dbReference type="EMBL" id="JAIWYP010000005">
    <property type="protein sequence ID" value="KAH3816546.1"/>
    <property type="molecule type" value="Genomic_DNA"/>
</dbReference>
<comment type="caution">
    <text evidence="1">The sequence shown here is derived from an EMBL/GenBank/DDBJ whole genome shotgun (WGS) entry which is preliminary data.</text>
</comment>
<dbReference type="AlphaFoldDB" id="A0A9D4JLB7"/>
<name>A0A9D4JLB7_DREPO</name>
<dbReference type="Proteomes" id="UP000828390">
    <property type="component" value="Unassembled WGS sequence"/>
</dbReference>
<gene>
    <name evidence="1" type="ORF">DPMN_118063</name>
</gene>
<accession>A0A9D4JLB7</accession>